<accession>A0A4P9YBF0</accession>
<proteinExistence type="predicted"/>
<sequence length="196" mass="22227">MLGVLDNSSALVDNFLNWCIGFTRVLPLSFACILIFAYDIKILKVALFLLQSICLHHCLCKIFFKPHLDVLDLKSALCQLSCEGCDTVYQQLKDILEFSSRTFHSILAKYLHNLIDGGEVISYCILQSLNDSIFVAGLERKIKVIYFNVHAWQGKHIMCIITNFQGCQLVLQDLCGTPSLWQKEFVPSTSKLIEDC</sequence>
<gene>
    <name evidence="2" type="ORF">ROZALSC1DRAFT_25584</name>
</gene>
<reference evidence="3" key="1">
    <citation type="journal article" date="2018" name="Nat. Microbiol.">
        <title>Leveraging single-cell genomics to expand the fungal tree of life.</title>
        <authorList>
            <person name="Ahrendt S.R."/>
            <person name="Quandt C.A."/>
            <person name="Ciobanu D."/>
            <person name="Clum A."/>
            <person name="Salamov A."/>
            <person name="Andreopoulos B."/>
            <person name="Cheng J.F."/>
            <person name="Woyke T."/>
            <person name="Pelin A."/>
            <person name="Henrissat B."/>
            <person name="Reynolds N.K."/>
            <person name="Benny G.L."/>
            <person name="Smith M.E."/>
            <person name="James T.Y."/>
            <person name="Grigoriev I.V."/>
        </authorList>
    </citation>
    <scope>NUCLEOTIDE SEQUENCE [LARGE SCALE GENOMIC DNA]</scope>
    <source>
        <strain evidence="3">CSF55</strain>
    </source>
</reference>
<evidence type="ECO:0000256" key="1">
    <source>
        <dbReference type="SAM" id="Phobius"/>
    </source>
</evidence>
<evidence type="ECO:0000313" key="3">
    <source>
        <dbReference type="Proteomes" id="UP000281549"/>
    </source>
</evidence>
<dbReference type="AlphaFoldDB" id="A0A4P9YBF0"/>
<name>A0A4P9YBF0_ROZAC</name>
<protein>
    <submittedName>
        <fullName evidence="2">Uncharacterized protein</fullName>
    </submittedName>
</protein>
<feature type="transmembrane region" description="Helical" evidence="1">
    <location>
        <begin position="15"/>
        <end position="38"/>
    </location>
</feature>
<keyword evidence="1" id="KW-1133">Transmembrane helix</keyword>
<evidence type="ECO:0000313" key="2">
    <source>
        <dbReference type="EMBL" id="RKP16172.1"/>
    </source>
</evidence>
<dbReference type="EMBL" id="ML006885">
    <property type="protein sequence ID" value="RKP16172.1"/>
    <property type="molecule type" value="Genomic_DNA"/>
</dbReference>
<keyword evidence="1" id="KW-0812">Transmembrane</keyword>
<keyword evidence="1" id="KW-0472">Membrane</keyword>
<organism evidence="2 3">
    <name type="scientific">Rozella allomycis (strain CSF55)</name>
    <dbReference type="NCBI Taxonomy" id="988480"/>
    <lineage>
        <taxon>Eukaryota</taxon>
        <taxon>Fungi</taxon>
        <taxon>Fungi incertae sedis</taxon>
        <taxon>Cryptomycota</taxon>
        <taxon>Cryptomycota incertae sedis</taxon>
        <taxon>Rozella</taxon>
    </lineage>
</organism>
<dbReference type="Proteomes" id="UP000281549">
    <property type="component" value="Unassembled WGS sequence"/>
</dbReference>